<accession>A0A4U0VGF0</accession>
<reference evidence="1 2" key="1">
    <citation type="submission" date="2017-03" db="EMBL/GenBank/DDBJ databases">
        <title>Genomes of endolithic fungi from Antarctica.</title>
        <authorList>
            <person name="Coleine C."/>
            <person name="Masonjones S."/>
            <person name="Stajich J.E."/>
        </authorList>
    </citation>
    <scope>NUCLEOTIDE SEQUENCE [LARGE SCALE GENOMIC DNA]</scope>
    <source>
        <strain evidence="1 2">CCFEE 5311</strain>
    </source>
</reference>
<proteinExistence type="predicted"/>
<sequence length="98" mass="11058">MAASLRSPTSMLQLLNLAALGGMTYYFKQHHDYNLQEHEARMDELEGTLRGHIGLIEESLERLEGKAKGRLGADEPRGAKAEALYMARGRDEKKEEKK</sequence>
<protein>
    <submittedName>
        <fullName evidence="1">Uncharacterized protein</fullName>
    </submittedName>
</protein>
<evidence type="ECO:0000313" key="2">
    <source>
        <dbReference type="Proteomes" id="UP000310066"/>
    </source>
</evidence>
<evidence type="ECO:0000313" key="1">
    <source>
        <dbReference type="EMBL" id="TKA47275.1"/>
    </source>
</evidence>
<gene>
    <name evidence="1" type="ORF">B0A54_02753</name>
</gene>
<dbReference type="OrthoDB" id="113620at2759"/>
<dbReference type="EMBL" id="NAJP01000006">
    <property type="protein sequence ID" value="TKA47275.1"/>
    <property type="molecule type" value="Genomic_DNA"/>
</dbReference>
<organism evidence="1 2">
    <name type="scientific">Friedmanniomyces endolithicus</name>
    <dbReference type="NCBI Taxonomy" id="329885"/>
    <lineage>
        <taxon>Eukaryota</taxon>
        <taxon>Fungi</taxon>
        <taxon>Dikarya</taxon>
        <taxon>Ascomycota</taxon>
        <taxon>Pezizomycotina</taxon>
        <taxon>Dothideomycetes</taxon>
        <taxon>Dothideomycetidae</taxon>
        <taxon>Mycosphaerellales</taxon>
        <taxon>Teratosphaeriaceae</taxon>
        <taxon>Friedmanniomyces</taxon>
    </lineage>
</organism>
<comment type="caution">
    <text evidence="1">The sequence shown here is derived from an EMBL/GenBank/DDBJ whole genome shotgun (WGS) entry which is preliminary data.</text>
</comment>
<dbReference type="Proteomes" id="UP000310066">
    <property type="component" value="Unassembled WGS sequence"/>
</dbReference>
<name>A0A4U0VGF0_9PEZI</name>
<dbReference type="AlphaFoldDB" id="A0A4U0VGF0"/>